<comment type="catalytic activity">
    <reaction evidence="1">
        <text>ATP + protein L-histidine = ADP + protein N-phospho-L-histidine.</text>
        <dbReference type="EC" id="2.7.13.3"/>
    </reaction>
</comment>
<dbReference type="InterPro" id="IPR052162">
    <property type="entry name" value="Sensor_kinase/Photoreceptor"/>
</dbReference>
<evidence type="ECO:0000256" key="6">
    <source>
        <dbReference type="SAM" id="Coils"/>
    </source>
</evidence>
<feature type="domain" description="PAC" evidence="8">
    <location>
        <begin position="252"/>
        <end position="302"/>
    </location>
</feature>
<dbReference type="PANTHER" id="PTHR43304:SF1">
    <property type="entry name" value="PAC DOMAIN-CONTAINING PROTEIN"/>
    <property type="match status" value="1"/>
</dbReference>
<keyword evidence="4" id="KW-0808">Transferase</keyword>
<evidence type="ECO:0000256" key="1">
    <source>
        <dbReference type="ARBA" id="ARBA00000085"/>
    </source>
</evidence>
<dbReference type="PANTHER" id="PTHR43304">
    <property type="entry name" value="PHYTOCHROME-LIKE PROTEIN CPH1"/>
    <property type="match status" value="1"/>
</dbReference>
<dbReference type="SUPFAM" id="SSF55785">
    <property type="entry name" value="PYP-like sensor domain (PAS domain)"/>
    <property type="match status" value="4"/>
</dbReference>
<evidence type="ECO:0000313" key="9">
    <source>
        <dbReference type="EMBL" id="KKK60346.1"/>
    </source>
</evidence>
<evidence type="ECO:0000259" key="7">
    <source>
        <dbReference type="PROSITE" id="PS50112"/>
    </source>
</evidence>
<dbReference type="EMBL" id="LAZR01063015">
    <property type="protein sequence ID" value="KKK60346.1"/>
    <property type="molecule type" value="Genomic_DNA"/>
</dbReference>
<dbReference type="InterPro" id="IPR001610">
    <property type="entry name" value="PAC"/>
</dbReference>
<keyword evidence="6" id="KW-0175">Coiled coil</keyword>
<feature type="domain" description="PAS" evidence="7">
    <location>
        <begin position="60"/>
        <end position="111"/>
    </location>
</feature>
<evidence type="ECO:0000256" key="3">
    <source>
        <dbReference type="ARBA" id="ARBA00022553"/>
    </source>
</evidence>
<dbReference type="Pfam" id="PF13426">
    <property type="entry name" value="PAS_9"/>
    <property type="match status" value="2"/>
</dbReference>
<feature type="domain" description="PAS" evidence="7">
    <location>
        <begin position="180"/>
        <end position="223"/>
    </location>
</feature>
<feature type="domain" description="PAC" evidence="8">
    <location>
        <begin position="1"/>
        <end position="52"/>
    </location>
</feature>
<dbReference type="SMART" id="SM00091">
    <property type="entry name" value="PAS"/>
    <property type="match status" value="2"/>
</dbReference>
<protein>
    <recommendedName>
        <fullName evidence="2">histidine kinase</fullName>
        <ecNumber evidence="2">2.7.13.3</ecNumber>
    </recommendedName>
</protein>
<reference evidence="9" key="1">
    <citation type="journal article" date="2015" name="Nature">
        <title>Complex archaea that bridge the gap between prokaryotes and eukaryotes.</title>
        <authorList>
            <person name="Spang A."/>
            <person name="Saw J.H."/>
            <person name="Jorgensen S.L."/>
            <person name="Zaremba-Niedzwiedzka K."/>
            <person name="Martijn J."/>
            <person name="Lind A.E."/>
            <person name="van Eijk R."/>
            <person name="Schleper C."/>
            <person name="Guy L."/>
            <person name="Ettema T.J."/>
        </authorList>
    </citation>
    <scope>NUCLEOTIDE SEQUENCE</scope>
</reference>
<evidence type="ECO:0000259" key="8">
    <source>
        <dbReference type="PROSITE" id="PS50113"/>
    </source>
</evidence>
<sequence length="353" mass="40886">MMEKRYIRKDKSIVWVNLTGSLVRKPSGKPNYFIAVVENITERKLAAQKVEESEKRYKNLANQYKMLLESIADAIYALNKDWEYILVNKNAEKIVGMSINQLLGHKIFDVFPGIENTPFFKAYNTVMSTRKADRVVDSFILPNGHMGYYEVSIYPIEEGILCIGKNVSEEKEIERKLVESEEKFRTLFNNANDAIFIIDLEGSIIECNQTAYERLGYTKNELLQMTPFDLDTKKYAEKVSQRINTVHQLGELFYEVEHVRKNGTIIPVEINSKLIIFNGKSAILSVARDITERKKAESEKEESEKKLRTLNNEMEMILDYLPGLIFYKDASNKFLRVNKYLADAHNMTKEELS</sequence>
<dbReference type="InterPro" id="IPR000014">
    <property type="entry name" value="PAS"/>
</dbReference>
<keyword evidence="5" id="KW-0418">Kinase</keyword>
<evidence type="ECO:0000256" key="5">
    <source>
        <dbReference type="ARBA" id="ARBA00022777"/>
    </source>
</evidence>
<dbReference type="NCBIfam" id="TIGR00229">
    <property type="entry name" value="sensory_box"/>
    <property type="match status" value="3"/>
</dbReference>
<organism evidence="9">
    <name type="scientific">marine sediment metagenome</name>
    <dbReference type="NCBI Taxonomy" id="412755"/>
    <lineage>
        <taxon>unclassified sequences</taxon>
        <taxon>metagenomes</taxon>
        <taxon>ecological metagenomes</taxon>
    </lineage>
</organism>
<accession>A0A0F8ZK64</accession>
<feature type="non-terminal residue" evidence="9">
    <location>
        <position position="353"/>
    </location>
</feature>
<evidence type="ECO:0000256" key="4">
    <source>
        <dbReference type="ARBA" id="ARBA00022679"/>
    </source>
</evidence>
<dbReference type="InterPro" id="IPR013656">
    <property type="entry name" value="PAS_4"/>
</dbReference>
<dbReference type="EC" id="2.7.13.3" evidence="2"/>
<dbReference type="PROSITE" id="PS50112">
    <property type="entry name" value="PAS"/>
    <property type="match status" value="2"/>
</dbReference>
<dbReference type="InterPro" id="IPR035965">
    <property type="entry name" value="PAS-like_dom_sf"/>
</dbReference>
<dbReference type="AlphaFoldDB" id="A0A0F8ZK64"/>
<dbReference type="SMART" id="SM00086">
    <property type="entry name" value="PAC"/>
    <property type="match status" value="3"/>
</dbReference>
<gene>
    <name evidence="9" type="ORF">LCGC14_3025280</name>
</gene>
<dbReference type="Pfam" id="PF08448">
    <property type="entry name" value="PAS_4"/>
    <property type="match status" value="1"/>
</dbReference>
<keyword evidence="3" id="KW-0597">Phosphoprotein</keyword>
<dbReference type="GO" id="GO:0004673">
    <property type="term" value="F:protein histidine kinase activity"/>
    <property type="evidence" value="ECO:0007669"/>
    <property type="project" value="UniProtKB-EC"/>
</dbReference>
<proteinExistence type="predicted"/>
<name>A0A0F8ZK64_9ZZZZ</name>
<dbReference type="InterPro" id="IPR000700">
    <property type="entry name" value="PAS-assoc_C"/>
</dbReference>
<dbReference type="CDD" id="cd00130">
    <property type="entry name" value="PAS"/>
    <property type="match status" value="2"/>
</dbReference>
<comment type="caution">
    <text evidence="9">The sequence shown here is derived from an EMBL/GenBank/DDBJ whole genome shotgun (WGS) entry which is preliminary data.</text>
</comment>
<evidence type="ECO:0000256" key="2">
    <source>
        <dbReference type="ARBA" id="ARBA00012438"/>
    </source>
</evidence>
<feature type="coiled-coil region" evidence="6">
    <location>
        <begin position="286"/>
        <end position="320"/>
    </location>
</feature>
<dbReference type="PROSITE" id="PS50113">
    <property type="entry name" value="PAC"/>
    <property type="match status" value="2"/>
</dbReference>
<dbReference type="Gene3D" id="3.30.450.20">
    <property type="entry name" value="PAS domain"/>
    <property type="match status" value="4"/>
</dbReference>
<feature type="coiled-coil region" evidence="6">
    <location>
        <begin position="43"/>
        <end position="70"/>
    </location>
</feature>